<keyword evidence="5 7" id="KW-0472">Membrane</keyword>
<evidence type="ECO:0000256" key="3">
    <source>
        <dbReference type="ARBA" id="ARBA00022692"/>
    </source>
</evidence>
<dbReference type="HAMAP" id="MF_00910">
    <property type="entry name" value="FtsL"/>
    <property type="match status" value="1"/>
</dbReference>
<evidence type="ECO:0000256" key="4">
    <source>
        <dbReference type="ARBA" id="ARBA00022989"/>
    </source>
</evidence>
<evidence type="ECO:0000256" key="5">
    <source>
        <dbReference type="ARBA" id="ARBA00023136"/>
    </source>
</evidence>
<proteinExistence type="inferred from homology"/>
<feature type="region of interest" description="Disordered" evidence="10">
    <location>
        <begin position="1"/>
        <end position="23"/>
    </location>
</feature>
<feature type="coiled-coil region" evidence="9">
    <location>
        <begin position="63"/>
        <end position="90"/>
    </location>
</feature>
<feature type="transmembrane region" description="Helical" evidence="7">
    <location>
        <begin position="40"/>
        <end position="59"/>
    </location>
</feature>
<accession>A0A917LZU0</accession>
<evidence type="ECO:0000256" key="7">
    <source>
        <dbReference type="HAMAP-Rule" id="MF_00910"/>
    </source>
</evidence>
<evidence type="ECO:0000256" key="9">
    <source>
        <dbReference type="SAM" id="Coils"/>
    </source>
</evidence>
<dbReference type="Pfam" id="PF04977">
    <property type="entry name" value="DivIC"/>
    <property type="match status" value="1"/>
</dbReference>
<dbReference type="InterPro" id="IPR007060">
    <property type="entry name" value="FtsL/DivIC"/>
</dbReference>
<dbReference type="EMBL" id="BMFR01000003">
    <property type="protein sequence ID" value="GGG69836.1"/>
    <property type="molecule type" value="Genomic_DNA"/>
</dbReference>
<dbReference type="GO" id="GO:0032153">
    <property type="term" value="C:cell division site"/>
    <property type="evidence" value="ECO:0007669"/>
    <property type="project" value="UniProtKB-UniRule"/>
</dbReference>
<name>A0A917LZU0_9BACI</name>
<keyword evidence="1 7" id="KW-1003">Cell membrane</keyword>
<gene>
    <name evidence="7 11" type="primary">ftsL</name>
    <name evidence="11" type="ORF">GCM10011398_12300</name>
</gene>
<keyword evidence="9" id="KW-0175">Coiled coil</keyword>
<dbReference type="RefSeq" id="WP_188454489.1">
    <property type="nucleotide sequence ID" value="NZ_BMFR01000003.1"/>
</dbReference>
<reference evidence="11" key="1">
    <citation type="journal article" date="2014" name="Int. J. Syst. Evol. Microbiol.">
        <title>Complete genome sequence of Corynebacterium casei LMG S-19264T (=DSM 44701T), isolated from a smear-ripened cheese.</title>
        <authorList>
            <consortium name="US DOE Joint Genome Institute (JGI-PGF)"/>
            <person name="Walter F."/>
            <person name="Albersmeier A."/>
            <person name="Kalinowski J."/>
            <person name="Ruckert C."/>
        </authorList>
    </citation>
    <scope>NUCLEOTIDE SEQUENCE</scope>
    <source>
        <strain evidence="11">CGMCC 1.12754</strain>
    </source>
</reference>
<evidence type="ECO:0000256" key="10">
    <source>
        <dbReference type="SAM" id="MobiDB-lite"/>
    </source>
</evidence>
<keyword evidence="6 7" id="KW-0131">Cell cycle</keyword>
<dbReference type="GO" id="GO:0005886">
    <property type="term" value="C:plasma membrane"/>
    <property type="evidence" value="ECO:0007669"/>
    <property type="project" value="UniProtKB-SubCell"/>
</dbReference>
<dbReference type="NCBIfam" id="TIGR02209">
    <property type="entry name" value="ftsL_broad"/>
    <property type="match status" value="1"/>
</dbReference>
<dbReference type="AlphaFoldDB" id="A0A917LZU0"/>
<evidence type="ECO:0000256" key="1">
    <source>
        <dbReference type="ARBA" id="ARBA00022475"/>
    </source>
</evidence>
<protein>
    <recommendedName>
        <fullName evidence="7 8">Cell division protein FtsL</fullName>
    </recommendedName>
</protein>
<comment type="similarity">
    <text evidence="7">Belongs to the FtsL family.</text>
</comment>
<comment type="subcellular location">
    <subcellularLocation>
        <location evidence="7">Cell membrane</location>
        <topology evidence="7">Single-pass type II membrane protein</topology>
    </subcellularLocation>
    <text evidence="7">Localizes to the division septum where it forms a ring structure.</text>
</comment>
<dbReference type="Proteomes" id="UP000622860">
    <property type="component" value="Unassembled WGS sequence"/>
</dbReference>
<evidence type="ECO:0000256" key="6">
    <source>
        <dbReference type="ARBA" id="ARBA00023306"/>
    </source>
</evidence>
<keyword evidence="4 7" id="KW-1133">Transmembrane helix</keyword>
<keyword evidence="3 7" id="KW-0812">Transmembrane</keyword>
<evidence type="ECO:0000256" key="8">
    <source>
        <dbReference type="NCBIfam" id="TIGR02209"/>
    </source>
</evidence>
<feature type="compositionally biased region" description="Polar residues" evidence="10">
    <location>
        <begin position="1"/>
        <end position="17"/>
    </location>
</feature>
<keyword evidence="12" id="KW-1185">Reference proteome</keyword>
<sequence length="124" mass="14039">MSTNQARSFQPTHTSHSPQREKQVAIKVRKSSWITKGEKVLYTVVGVCLILAGIFIVSFSSSTDSVNREIQSLERTIQTQKVENDGLKYEKKELSRPERIIKIAKENGLKIQDSEVKHASLINK</sequence>
<evidence type="ECO:0000313" key="12">
    <source>
        <dbReference type="Proteomes" id="UP000622860"/>
    </source>
</evidence>
<comment type="caution">
    <text evidence="11">The sequence shown here is derived from an EMBL/GenBank/DDBJ whole genome shotgun (WGS) entry which is preliminary data.</text>
</comment>
<reference evidence="11" key="2">
    <citation type="submission" date="2020-09" db="EMBL/GenBank/DDBJ databases">
        <authorList>
            <person name="Sun Q."/>
            <person name="Zhou Y."/>
        </authorList>
    </citation>
    <scope>NUCLEOTIDE SEQUENCE</scope>
    <source>
        <strain evidence="11">CGMCC 1.12754</strain>
    </source>
</reference>
<organism evidence="11 12">
    <name type="scientific">Virgibacillus oceani</name>
    <dbReference type="NCBI Taxonomy" id="1479511"/>
    <lineage>
        <taxon>Bacteria</taxon>
        <taxon>Bacillati</taxon>
        <taxon>Bacillota</taxon>
        <taxon>Bacilli</taxon>
        <taxon>Bacillales</taxon>
        <taxon>Bacillaceae</taxon>
        <taxon>Virgibacillus</taxon>
    </lineage>
</organism>
<dbReference type="InterPro" id="IPR011922">
    <property type="entry name" value="Cell_div_FtsL"/>
</dbReference>
<evidence type="ECO:0000256" key="2">
    <source>
        <dbReference type="ARBA" id="ARBA00022618"/>
    </source>
</evidence>
<keyword evidence="2 7" id="KW-0132">Cell division</keyword>
<comment type="function">
    <text evidence="7">Essential cell division protein.</text>
</comment>
<dbReference type="GO" id="GO:0043093">
    <property type="term" value="P:FtsZ-dependent cytokinesis"/>
    <property type="evidence" value="ECO:0007669"/>
    <property type="project" value="UniProtKB-UniRule"/>
</dbReference>
<evidence type="ECO:0000313" key="11">
    <source>
        <dbReference type="EMBL" id="GGG69836.1"/>
    </source>
</evidence>